<evidence type="ECO:0000256" key="4">
    <source>
        <dbReference type="ARBA" id="ARBA00022525"/>
    </source>
</evidence>
<dbReference type="GO" id="GO:0030572">
    <property type="term" value="F:phosphatidyltransferase activity"/>
    <property type="evidence" value="ECO:0007669"/>
    <property type="project" value="UniProtKB-ARBA"/>
</dbReference>
<dbReference type="AlphaFoldDB" id="A0A1H4MSP6"/>
<organism evidence="7 8">
    <name type="scientific">Nitratireductor aquibiodomus</name>
    <dbReference type="NCBI Taxonomy" id="204799"/>
    <lineage>
        <taxon>Bacteria</taxon>
        <taxon>Pseudomonadati</taxon>
        <taxon>Pseudomonadota</taxon>
        <taxon>Alphaproteobacteria</taxon>
        <taxon>Hyphomicrobiales</taxon>
        <taxon>Phyllobacteriaceae</taxon>
        <taxon>Nitratireductor</taxon>
    </lineage>
</organism>
<dbReference type="RefSeq" id="WP_244509118.1">
    <property type="nucleotide sequence ID" value="NZ_FNSL01000001.1"/>
</dbReference>
<dbReference type="SUPFAM" id="SSF56024">
    <property type="entry name" value="Phospholipase D/nuclease"/>
    <property type="match status" value="2"/>
</dbReference>
<dbReference type="CDD" id="cd09113">
    <property type="entry name" value="PLDc_ymdC_like_2"/>
    <property type="match status" value="1"/>
</dbReference>
<dbReference type="GO" id="GO:0005576">
    <property type="term" value="C:extracellular region"/>
    <property type="evidence" value="ECO:0007669"/>
    <property type="project" value="UniProtKB-SubCell"/>
</dbReference>
<evidence type="ECO:0000256" key="2">
    <source>
        <dbReference type="ARBA" id="ARBA00004613"/>
    </source>
</evidence>
<gene>
    <name evidence="7" type="ORF">SAMN05216452_3456</name>
</gene>
<evidence type="ECO:0000256" key="5">
    <source>
        <dbReference type="ARBA" id="ARBA00029594"/>
    </source>
</evidence>
<dbReference type="Pfam" id="PF13091">
    <property type="entry name" value="PLDc_2"/>
    <property type="match status" value="2"/>
</dbReference>
<proteinExistence type="predicted"/>
<sequence>MRIKQVMFGLISIALAVVLAVVVLRFVFPLPDISDREPQNAIAADPATQLGRLLQAGEAAHPGKTGVLPLADGKDALASRLALIEHAQSSIDAQYYIWHDDTSGILLLAALREAAARGVRVRLLLDDNGVPGLDAHMAALNGLPNFHIRLFNPSTVRQPKLLGYAFDFFRMNRRMHNKSFIVDGAAAIVGGRNIGDEYFQIGEAFYVDMDVLATGAILPETAAVFDEYWNSASVYDVETIIPGSGDLSAFEARVAQVRSSDEAHAVLAELESSAERYAGGGEALEWTDVQLVADDPVKGEGIATRDQLMIMRLGAILGEAQERLDLISAYFVPGKIGSSYFSDLAKAGRQVRILTNALNTTDVLLVHSGYAKYRRGLLEAGVKLYELKLRGGVTQGSEIQLRPFGLSGASLHAKTFAVDGERIFIGSFNFDPRSAILNCEMGFLIDSESMARKISEGFDERLGLVSYQPRLTPESKMVWVEERRQQDPVIYQEEPGATWFRQIATVVVGWLPVEWLL</sequence>
<evidence type="ECO:0000256" key="1">
    <source>
        <dbReference type="ARBA" id="ARBA00003145"/>
    </source>
</evidence>
<dbReference type="Proteomes" id="UP000199064">
    <property type="component" value="Unassembled WGS sequence"/>
</dbReference>
<dbReference type="CDD" id="cd09111">
    <property type="entry name" value="PLDc_ymdC_like_1"/>
    <property type="match status" value="1"/>
</dbReference>
<dbReference type="PROSITE" id="PS50035">
    <property type="entry name" value="PLD"/>
    <property type="match status" value="2"/>
</dbReference>
<dbReference type="EMBL" id="FNSL01000001">
    <property type="protein sequence ID" value="SEB86056.1"/>
    <property type="molecule type" value="Genomic_DNA"/>
</dbReference>
<evidence type="ECO:0000313" key="7">
    <source>
        <dbReference type="EMBL" id="SEB86056.1"/>
    </source>
</evidence>
<keyword evidence="4" id="KW-0964">Secreted</keyword>
<evidence type="ECO:0000256" key="3">
    <source>
        <dbReference type="ARBA" id="ARBA00018392"/>
    </source>
</evidence>
<evidence type="ECO:0000313" key="8">
    <source>
        <dbReference type="Proteomes" id="UP000199064"/>
    </source>
</evidence>
<dbReference type="InterPro" id="IPR025202">
    <property type="entry name" value="PLD-like_dom"/>
</dbReference>
<dbReference type="Gene3D" id="3.30.870.10">
    <property type="entry name" value="Endonuclease Chain A"/>
    <property type="match status" value="2"/>
</dbReference>
<feature type="domain" description="PLD phosphodiesterase" evidence="6">
    <location>
        <begin position="407"/>
        <end position="434"/>
    </location>
</feature>
<evidence type="ECO:0000259" key="6">
    <source>
        <dbReference type="PROSITE" id="PS50035"/>
    </source>
</evidence>
<comment type="function">
    <text evidence="1">Could be a virulence factor.</text>
</comment>
<accession>A0A1H4MSP6</accession>
<dbReference type="PANTHER" id="PTHR21248:SF12">
    <property type="entry name" value="CARDIOLIPIN SYNTHASE C"/>
    <property type="match status" value="1"/>
</dbReference>
<comment type="subcellular location">
    <subcellularLocation>
        <location evidence="2">Secreted</location>
    </subcellularLocation>
</comment>
<dbReference type="SMART" id="SM00155">
    <property type="entry name" value="PLDc"/>
    <property type="match status" value="2"/>
</dbReference>
<protein>
    <recommendedName>
        <fullName evidence="3">Phospholipase D</fullName>
    </recommendedName>
    <alternativeName>
        <fullName evidence="5">Choline phosphatase</fullName>
    </alternativeName>
</protein>
<dbReference type="GO" id="GO:0032049">
    <property type="term" value="P:cardiolipin biosynthetic process"/>
    <property type="evidence" value="ECO:0007669"/>
    <property type="project" value="UniProtKB-ARBA"/>
</dbReference>
<name>A0A1H4MSP6_9HYPH</name>
<keyword evidence="8" id="KW-1185">Reference proteome</keyword>
<feature type="domain" description="PLD phosphodiesterase" evidence="6">
    <location>
        <begin position="171"/>
        <end position="198"/>
    </location>
</feature>
<dbReference type="InterPro" id="IPR001736">
    <property type="entry name" value="PLipase_D/transphosphatidylase"/>
</dbReference>
<reference evidence="8" key="1">
    <citation type="submission" date="2016-10" db="EMBL/GenBank/DDBJ databases">
        <authorList>
            <person name="Varghese N."/>
            <person name="Submissions S."/>
        </authorList>
    </citation>
    <scope>NUCLEOTIDE SEQUENCE [LARGE SCALE GENOMIC DNA]</scope>
    <source>
        <strain evidence="8">ES.061</strain>
    </source>
</reference>
<dbReference type="PANTHER" id="PTHR21248">
    <property type="entry name" value="CARDIOLIPIN SYNTHASE"/>
    <property type="match status" value="1"/>
</dbReference>